<proteinExistence type="predicted"/>
<accession>A0ACB8U5S9</accession>
<gene>
    <name evidence="1" type="ORF">BDY19DRAFT_993203</name>
</gene>
<reference evidence="1" key="1">
    <citation type="journal article" date="2021" name="Environ. Microbiol.">
        <title>Gene family expansions and transcriptome signatures uncover fungal adaptations to wood decay.</title>
        <authorList>
            <person name="Hage H."/>
            <person name="Miyauchi S."/>
            <person name="Viragh M."/>
            <person name="Drula E."/>
            <person name="Min B."/>
            <person name="Chaduli D."/>
            <person name="Navarro D."/>
            <person name="Favel A."/>
            <person name="Norest M."/>
            <person name="Lesage-Meessen L."/>
            <person name="Balint B."/>
            <person name="Merenyi Z."/>
            <person name="de Eugenio L."/>
            <person name="Morin E."/>
            <person name="Martinez A.T."/>
            <person name="Baldrian P."/>
            <person name="Stursova M."/>
            <person name="Martinez M.J."/>
            <person name="Novotny C."/>
            <person name="Magnuson J.K."/>
            <person name="Spatafora J.W."/>
            <person name="Maurice S."/>
            <person name="Pangilinan J."/>
            <person name="Andreopoulos W."/>
            <person name="LaButti K."/>
            <person name="Hundley H."/>
            <person name="Na H."/>
            <person name="Kuo A."/>
            <person name="Barry K."/>
            <person name="Lipzen A."/>
            <person name="Henrissat B."/>
            <person name="Riley R."/>
            <person name="Ahrendt S."/>
            <person name="Nagy L.G."/>
            <person name="Grigoriev I.V."/>
            <person name="Martin F."/>
            <person name="Rosso M.N."/>
        </authorList>
    </citation>
    <scope>NUCLEOTIDE SEQUENCE</scope>
    <source>
        <strain evidence="1">CBS 384.51</strain>
    </source>
</reference>
<sequence length="145" mass="15987">MSAMHRKGCTLRGSPQLGRFREEDINVNAGWLLELSTARFITMRFAFAYLCCVVLALVAVEATPVPEPRAKAAAIHSRIDAQILTPPPVTRAFNDAEVDGPQYRSDAQILKPAEARQLLHNDAQILSPVEARQLRSDAQLLSPQV</sequence>
<protein>
    <submittedName>
        <fullName evidence="1">Uncharacterized protein</fullName>
    </submittedName>
</protein>
<organism evidence="1 2">
    <name type="scientific">Irpex rosettiformis</name>
    <dbReference type="NCBI Taxonomy" id="378272"/>
    <lineage>
        <taxon>Eukaryota</taxon>
        <taxon>Fungi</taxon>
        <taxon>Dikarya</taxon>
        <taxon>Basidiomycota</taxon>
        <taxon>Agaricomycotina</taxon>
        <taxon>Agaricomycetes</taxon>
        <taxon>Polyporales</taxon>
        <taxon>Irpicaceae</taxon>
        <taxon>Irpex</taxon>
    </lineage>
</organism>
<dbReference type="Proteomes" id="UP001055072">
    <property type="component" value="Unassembled WGS sequence"/>
</dbReference>
<name>A0ACB8U5S9_9APHY</name>
<evidence type="ECO:0000313" key="2">
    <source>
        <dbReference type="Proteomes" id="UP001055072"/>
    </source>
</evidence>
<keyword evidence="2" id="KW-1185">Reference proteome</keyword>
<dbReference type="EMBL" id="MU274910">
    <property type="protein sequence ID" value="KAI0089625.1"/>
    <property type="molecule type" value="Genomic_DNA"/>
</dbReference>
<comment type="caution">
    <text evidence="1">The sequence shown here is derived from an EMBL/GenBank/DDBJ whole genome shotgun (WGS) entry which is preliminary data.</text>
</comment>
<evidence type="ECO:0000313" key="1">
    <source>
        <dbReference type="EMBL" id="KAI0089625.1"/>
    </source>
</evidence>